<evidence type="ECO:0000313" key="3">
    <source>
        <dbReference type="Proteomes" id="UP001497482"/>
    </source>
</evidence>
<evidence type="ECO:0000256" key="1">
    <source>
        <dbReference type="SAM" id="MobiDB-lite"/>
    </source>
</evidence>
<sequence length="119" mass="13559">MKAAGAAAYGPHRPGRERRKESAEIQRHKCRKMGDMARNCPNAYEERQQDRRSDTPRRGGQHDSMAAATGEEHRQGATDCWERWARPIKSARDQDGPCSWSAYREAADDGDKDYYTDNS</sequence>
<name>A0AAV2LEA3_KNICA</name>
<gene>
    <name evidence="2" type="ORF">KC01_LOCUS28795</name>
</gene>
<feature type="region of interest" description="Disordered" evidence="1">
    <location>
        <begin position="1"/>
        <end position="78"/>
    </location>
</feature>
<feature type="compositionally biased region" description="Basic and acidic residues" evidence="1">
    <location>
        <begin position="18"/>
        <end position="35"/>
    </location>
</feature>
<dbReference type="EMBL" id="OZ035825">
    <property type="protein sequence ID" value="CAL1600710.1"/>
    <property type="molecule type" value="Genomic_DNA"/>
</dbReference>
<evidence type="ECO:0000313" key="2">
    <source>
        <dbReference type="EMBL" id="CAL1600710.1"/>
    </source>
</evidence>
<feature type="compositionally biased region" description="Basic and acidic residues" evidence="1">
    <location>
        <begin position="44"/>
        <end position="61"/>
    </location>
</feature>
<dbReference type="Proteomes" id="UP001497482">
    <property type="component" value="Chromosome 3"/>
</dbReference>
<keyword evidence="3" id="KW-1185">Reference proteome</keyword>
<organism evidence="2 3">
    <name type="scientific">Knipowitschia caucasica</name>
    <name type="common">Caucasian dwarf goby</name>
    <name type="synonym">Pomatoschistus caucasicus</name>
    <dbReference type="NCBI Taxonomy" id="637954"/>
    <lineage>
        <taxon>Eukaryota</taxon>
        <taxon>Metazoa</taxon>
        <taxon>Chordata</taxon>
        <taxon>Craniata</taxon>
        <taxon>Vertebrata</taxon>
        <taxon>Euteleostomi</taxon>
        <taxon>Actinopterygii</taxon>
        <taxon>Neopterygii</taxon>
        <taxon>Teleostei</taxon>
        <taxon>Neoteleostei</taxon>
        <taxon>Acanthomorphata</taxon>
        <taxon>Gobiaria</taxon>
        <taxon>Gobiiformes</taxon>
        <taxon>Gobioidei</taxon>
        <taxon>Gobiidae</taxon>
        <taxon>Gobiinae</taxon>
        <taxon>Knipowitschia</taxon>
    </lineage>
</organism>
<protein>
    <submittedName>
        <fullName evidence="2">Uncharacterized protein</fullName>
    </submittedName>
</protein>
<accession>A0AAV2LEA3</accession>
<dbReference type="AlphaFoldDB" id="A0AAV2LEA3"/>
<proteinExistence type="predicted"/>
<feature type="region of interest" description="Disordered" evidence="1">
    <location>
        <begin position="90"/>
        <end position="119"/>
    </location>
</feature>
<reference evidence="2 3" key="1">
    <citation type="submission" date="2024-04" db="EMBL/GenBank/DDBJ databases">
        <authorList>
            <person name="Waldvogel A.-M."/>
            <person name="Schoenle A."/>
        </authorList>
    </citation>
    <scope>NUCLEOTIDE SEQUENCE [LARGE SCALE GENOMIC DNA]</scope>
</reference>
<feature type="compositionally biased region" description="Basic and acidic residues" evidence="1">
    <location>
        <begin position="105"/>
        <end position="119"/>
    </location>
</feature>